<dbReference type="GO" id="GO:0005776">
    <property type="term" value="C:autophagosome"/>
    <property type="evidence" value="ECO:0007669"/>
    <property type="project" value="TreeGrafter"/>
</dbReference>
<dbReference type="InterPro" id="IPR011009">
    <property type="entry name" value="Kinase-like_dom_sf"/>
</dbReference>
<proteinExistence type="predicted"/>
<sequence length="93" mass="10798">MGENFENSNFQEQSTMGEYVLRSKLGENSLSTVWRAEHRTTGEVVALKQIPLSKLTRHLRNCLECELTFLFSVNHPNIIRLLDFFEVSIWALL</sequence>
<keyword evidence="2" id="KW-0808">Transferase</keyword>
<accession>A0AAW2X6N1</accession>
<gene>
    <name evidence="2" type="ORF">Slati_1534300</name>
</gene>
<dbReference type="InterPro" id="IPR000719">
    <property type="entry name" value="Prot_kinase_dom"/>
</dbReference>
<organism evidence="2">
    <name type="scientific">Sesamum latifolium</name>
    <dbReference type="NCBI Taxonomy" id="2727402"/>
    <lineage>
        <taxon>Eukaryota</taxon>
        <taxon>Viridiplantae</taxon>
        <taxon>Streptophyta</taxon>
        <taxon>Embryophyta</taxon>
        <taxon>Tracheophyta</taxon>
        <taxon>Spermatophyta</taxon>
        <taxon>Magnoliopsida</taxon>
        <taxon>eudicotyledons</taxon>
        <taxon>Gunneridae</taxon>
        <taxon>Pentapetalae</taxon>
        <taxon>asterids</taxon>
        <taxon>lamiids</taxon>
        <taxon>Lamiales</taxon>
        <taxon>Pedaliaceae</taxon>
        <taxon>Sesamum</taxon>
    </lineage>
</organism>
<dbReference type="GO" id="GO:0010506">
    <property type="term" value="P:regulation of autophagy"/>
    <property type="evidence" value="ECO:0007669"/>
    <property type="project" value="InterPro"/>
</dbReference>
<dbReference type="GO" id="GO:0000045">
    <property type="term" value="P:autophagosome assembly"/>
    <property type="evidence" value="ECO:0007669"/>
    <property type="project" value="TreeGrafter"/>
</dbReference>
<dbReference type="GO" id="GO:0005524">
    <property type="term" value="F:ATP binding"/>
    <property type="evidence" value="ECO:0007669"/>
    <property type="project" value="InterPro"/>
</dbReference>
<keyword evidence="2" id="KW-0418">Kinase</keyword>
<dbReference type="EMBL" id="JACGWN010000005">
    <property type="protein sequence ID" value="KAL0449779.1"/>
    <property type="molecule type" value="Genomic_DNA"/>
</dbReference>
<name>A0AAW2X6N1_9LAMI</name>
<dbReference type="SUPFAM" id="SSF56112">
    <property type="entry name" value="Protein kinase-like (PK-like)"/>
    <property type="match status" value="1"/>
</dbReference>
<dbReference type="Gene3D" id="3.30.200.20">
    <property type="entry name" value="Phosphorylase Kinase, domain 1"/>
    <property type="match status" value="1"/>
</dbReference>
<reference evidence="2" key="2">
    <citation type="journal article" date="2024" name="Plant">
        <title>Genomic evolution and insights into agronomic trait innovations of Sesamum species.</title>
        <authorList>
            <person name="Miao H."/>
            <person name="Wang L."/>
            <person name="Qu L."/>
            <person name="Liu H."/>
            <person name="Sun Y."/>
            <person name="Le M."/>
            <person name="Wang Q."/>
            <person name="Wei S."/>
            <person name="Zheng Y."/>
            <person name="Lin W."/>
            <person name="Duan Y."/>
            <person name="Cao H."/>
            <person name="Xiong S."/>
            <person name="Wang X."/>
            <person name="Wei L."/>
            <person name="Li C."/>
            <person name="Ma Q."/>
            <person name="Ju M."/>
            <person name="Zhao R."/>
            <person name="Li G."/>
            <person name="Mu C."/>
            <person name="Tian Q."/>
            <person name="Mei H."/>
            <person name="Zhang T."/>
            <person name="Gao T."/>
            <person name="Zhang H."/>
        </authorList>
    </citation>
    <scope>NUCLEOTIDE SEQUENCE</scope>
    <source>
        <strain evidence="2">KEN1</strain>
    </source>
</reference>
<dbReference type="PROSITE" id="PS50011">
    <property type="entry name" value="PROTEIN_KINASE_DOM"/>
    <property type="match status" value="1"/>
</dbReference>
<dbReference type="GO" id="GO:0004674">
    <property type="term" value="F:protein serine/threonine kinase activity"/>
    <property type="evidence" value="ECO:0007669"/>
    <property type="project" value="InterPro"/>
</dbReference>
<dbReference type="GO" id="GO:0000407">
    <property type="term" value="C:phagophore assembly site"/>
    <property type="evidence" value="ECO:0007669"/>
    <property type="project" value="TreeGrafter"/>
</dbReference>
<dbReference type="AlphaFoldDB" id="A0AAW2X6N1"/>
<protein>
    <submittedName>
        <fullName evidence="2">Serine/threonine-protein kinase ATG1t</fullName>
    </submittedName>
</protein>
<reference evidence="2" key="1">
    <citation type="submission" date="2020-06" db="EMBL/GenBank/DDBJ databases">
        <authorList>
            <person name="Li T."/>
            <person name="Hu X."/>
            <person name="Zhang T."/>
            <person name="Song X."/>
            <person name="Zhang H."/>
            <person name="Dai N."/>
            <person name="Sheng W."/>
            <person name="Hou X."/>
            <person name="Wei L."/>
        </authorList>
    </citation>
    <scope>NUCLEOTIDE SEQUENCE</scope>
    <source>
        <strain evidence="2">KEN1</strain>
        <tissue evidence="2">Leaf</tissue>
    </source>
</reference>
<evidence type="ECO:0000259" key="1">
    <source>
        <dbReference type="PROSITE" id="PS50011"/>
    </source>
</evidence>
<evidence type="ECO:0000313" key="2">
    <source>
        <dbReference type="EMBL" id="KAL0449779.1"/>
    </source>
</evidence>
<dbReference type="GO" id="GO:0005829">
    <property type="term" value="C:cytosol"/>
    <property type="evidence" value="ECO:0007669"/>
    <property type="project" value="TreeGrafter"/>
</dbReference>
<dbReference type="Pfam" id="PF00069">
    <property type="entry name" value="Pkinase"/>
    <property type="match status" value="1"/>
</dbReference>
<feature type="domain" description="Protein kinase" evidence="1">
    <location>
        <begin position="19"/>
        <end position="93"/>
    </location>
</feature>
<dbReference type="GO" id="GO:0016020">
    <property type="term" value="C:membrane"/>
    <property type="evidence" value="ECO:0007669"/>
    <property type="project" value="TreeGrafter"/>
</dbReference>
<dbReference type="PANTHER" id="PTHR24348:SF53">
    <property type="entry name" value="SERINE_THREONINE-PROTEIN KINASE ATG1T"/>
    <property type="match status" value="1"/>
</dbReference>
<dbReference type="InterPro" id="IPR045269">
    <property type="entry name" value="Atg1-like"/>
</dbReference>
<comment type="caution">
    <text evidence="2">The sequence shown here is derived from an EMBL/GenBank/DDBJ whole genome shotgun (WGS) entry which is preliminary data.</text>
</comment>
<dbReference type="PANTHER" id="PTHR24348">
    <property type="entry name" value="SERINE/THREONINE-PROTEIN KINASE UNC-51-RELATED"/>
    <property type="match status" value="1"/>
</dbReference>